<accession>A0A077ZSI5</accession>
<evidence type="ECO:0000313" key="6">
    <source>
        <dbReference type="EMBL" id="CDW72822.1"/>
    </source>
</evidence>
<feature type="transmembrane region" description="Helical" evidence="5">
    <location>
        <begin position="305"/>
        <end position="324"/>
    </location>
</feature>
<evidence type="ECO:0000256" key="1">
    <source>
        <dbReference type="ARBA" id="ARBA00004141"/>
    </source>
</evidence>
<dbReference type="EMBL" id="CCKQ01001699">
    <property type="protein sequence ID" value="CDW72822.1"/>
    <property type="molecule type" value="Genomic_DNA"/>
</dbReference>
<dbReference type="Proteomes" id="UP000039865">
    <property type="component" value="Unassembled WGS sequence"/>
</dbReference>
<dbReference type="PANTHER" id="PTHR10924:SF4">
    <property type="entry name" value="GH15861P"/>
    <property type="match status" value="1"/>
</dbReference>
<proteinExistence type="predicted"/>
<feature type="transmembrane region" description="Helical" evidence="5">
    <location>
        <begin position="244"/>
        <end position="264"/>
    </location>
</feature>
<dbReference type="OMA" id="STICWTG"/>
<evidence type="ECO:0000256" key="4">
    <source>
        <dbReference type="ARBA" id="ARBA00023136"/>
    </source>
</evidence>
<dbReference type="Gene3D" id="1.20.1250.20">
    <property type="entry name" value="MFS general substrate transporter like domains"/>
    <property type="match status" value="2"/>
</dbReference>
<feature type="transmembrane region" description="Helical" evidence="5">
    <location>
        <begin position="80"/>
        <end position="100"/>
    </location>
</feature>
<protein>
    <submittedName>
        <fullName evidence="6">Major facilitator superfamily protein</fullName>
    </submittedName>
</protein>
<evidence type="ECO:0000313" key="7">
    <source>
        <dbReference type="Proteomes" id="UP000039865"/>
    </source>
</evidence>
<dbReference type="PANTHER" id="PTHR10924">
    <property type="entry name" value="MAJOR FACILITATOR SUPERFAMILY PROTEIN-RELATED"/>
    <property type="match status" value="1"/>
</dbReference>
<keyword evidence="7" id="KW-1185">Reference proteome</keyword>
<dbReference type="InterPro" id="IPR049680">
    <property type="entry name" value="FLVCR1-2_SLC49-like"/>
</dbReference>
<dbReference type="AlphaFoldDB" id="A0A077ZSI5"/>
<dbReference type="Pfam" id="PF07690">
    <property type="entry name" value="MFS_1"/>
    <property type="match status" value="1"/>
</dbReference>
<feature type="transmembrane region" description="Helical" evidence="5">
    <location>
        <begin position="336"/>
        <end position="356"/>
    </location>
</feature>
<feature type="transmembrane region" description="Helical" evidence="5">
    <location>
        <begin position="177"/>
        <end position="195"/>
    </location>
</feature>
<feature type="transmembrane region" description="Helical" evidence="5">
    <location>
        <begin position="270"/>
        <end position="293"/>
    </location>
</feature>
<dbReference type="InterPro" id="IPR011701">
    <property type="entry name" value="MFS"/>
</dbReference>
<reference evidence="6 7" key="1">
    <citation type="submission" date="2014-06" db="EMBL/GenBank/DDBJ databases">
        <authorList>
            <person name="Swart Estienne"/>
        </authorList>
    </citation>
    <scope>NUCLEOTIDE SEQUENCE [LARGE SCALE GENOMIC DNA]</scope>
    <source>
        <strain evidence="6 7">130c</strain>
    </source>
</reference>
<keyword evidence="3 5" id="KW-1133">Transmembrane helix</keyword>
<gene>
    <name evidence="6" type="primary">Contig2328.g2508</name>
    <name evidence="6" type="ORF">STYLEM_1787</name>
</gene>
<organism evidence="6 7">
    <name type="scientific">Stylonychia lemnae</name>
    <name type="common">Ciliate</name>
    <dbReference type="NCBI Taxonomy" id="5949"/>
    <lineage>
        <taxon>Eukaryota</taxon>
        <taxon>Sar</taxon>
        <taxon>Alveolata</taxon>
        <taxon>Ciliophora</taxon>
        <taxon>Intramacronucleata</taxon>
        <taxon>Spirotrichea</taxon>
        <taxon>Stichotrichia</taxon>
        <taxon>Sporadotrichida</taxon>
        <taxon>Oxytrichidae</taxon>
        <taxon>Stylonychinae</taxon>
        <taxon>Stylonychia</taxon>
    </lineage>
</organism>
<dbReference type="InParanoid" id="A0A077ZSI5"/>
<name>A0A077ZSI5_STYLE</name>
<evidence type="ECO:0000256" key="2">
    <source>
        <dbReference type="ARBA" id="ARBA00022692"/>
    </source>
</evidence>
<evidence type="ECO:0000256" key="3">
    <source>
        <dbReference type="ARBA" id="ARBA00022989"/>
    </source>
</evidence>
<keyword evidence="4 5" id="KW-0472">Membrane</keyword>
<dbReference type="SUPFAM" id="SSF103473">
    <property type="entry name" value="MFS general substrate transporter"/>
    <property type="match status" value="1"/>
</dbReference>
<dbReference type="InterPro" id="IPR036259">
    <property type="entry name" value="MFS_trans_sf"/>
</dbReference>
<dbReference type="GO" id="GO:0016020">
    <property type="term" value="C:membrane"/>
    <property type="evidence" value="ECO:0007669"/>
    <property type="project" value="UniProtKB-SubCell"/>
</dbReference>
<dbReference type="GO" id="GO:0015232">
    <property type="term" value="F:heme transmembrane transporter activity"/>
    <property type="evidence" value="ECO:0007669"/>
    <property type="project" value="TreeGrafter"/>
</dbReference>
<feature type="transmembrane region" description="Helical" evidence="5">
    <location>
        <begin position="120"/>
        <end position="142"/>
    </location>
</feature>
<keyword evidence="2 5" id="KW-0812">Transmembrane</keyword>
<feature type="transmembrane region" description="Helical" evidence="5">
    <location>
        <begin position="20"/>
        <end position="41"/>
    </location>
</feature>
<evidence type="ECO:0000256" key="5">
    <source>
        <dbReference type="SAM" id="Phobius"/>
    </source>
</evidence>
<sequence>MIAYLPVNFPSVYALDKWGSRYGVLIGIFLTTVGLWLRCLINYNFIWAIIGQTVLAIAQPFTFNAPAKISANWFGEKERLYSTSVAVNANTLGVAIGYFIPALFVKDQDEFHQEDAKNHTWQLMMCVAAASTAILIPVALSFKDKPPSPPSYSQVSDMLKVNQSLKKDLASLIKNKGFMLACFANGGVMAFSYSFTTLFAQMISIYGFTASQSSWIGTTYLLAGMVGGILASVFLTYKPNYRFCSIFMTLMTLGTCISTYFAIISLSYEFLMVTCAFNGFFCLGIFTVAYELAVEMSFPIGEATSGGLINSISSIFGISQIMAITPILERAEKQDVMITTLIFSGMLLLSLLLFIFTKFDLARIKFEQQDKFNNTGLEMMSMHRFNQSIDLKNENFSSIAPMVVEEV</sequence>
<dbReference type="GO" id="GO:0097037">
    <property type="term" value="P:heme export"/>
    <property type="evidence" value="ECO:0007669"/>
    <property type="project" value="TreeGrafter"/>
</dbReference>
<feature type="transmembrane region" description="Helical" evidence="5">
    <location>
        <begin position="215"/>
        <end position="237"/>
    </location>
</feature>
<dbReference type="GO" id="GO:0020037">
    <property type="term" value="F:heme binding"/>
    <property type="evidence" value="ECO:0007669"/>
    <property type="project" value="TreeGrafter"/>
</dbReference>
<dbReference type="OrthoDB" id="312103at2759"/>
<comment type="subcellular location">
    <subcellularLocation>
        <location evidence="1">Membrane</location>
        <topology evidence="1">Multi-pass membrane protein</topology>
    </subcellularLocation>
</comment>